<accession>A0AAV7S5G3</accession>
<sequence length="149" mass="16118">MSSVRPPTNNSNGKAWAEKDYASPAPGRTLTDRTDGGRKVFEMIGAYPLMESEDTEKEKPTDKKKPRYGTELLKEKTNCSGFVSSGYRCACRSAVHGIARAAETLTRGPPLLLGVPFHFVSARNAEHSEEGNGRTCFSSATPRAVSAAH</sequence>
<reference evidence="2" key="1">
    <citation type="journal article" date="2022" name="bioRxiv">
        <title>Sequencing and chromosome-scale assembly of the giantPleurodeles waltlgenome.</title>
        <authorList>
            <person name="Brown T."/>
            <person name="Elewa A."/>
            <person name="Iarovenko S."/>
            <person name="Subramanian E."/>
            <person name="Araus A.J."/>
            <person name="Petzold A."/>
            <person name="Susuki M."/>
            <person name="Suzuki K.-i.T."/>
            <person name="Hayashi T."/>
            <person name="Toyoda A."/>
            <person name="Oliveira C."/>
            <person name="Osipova E."/>
            <person name="Leigh N.D."/>
            <person name="Simon A."/>
            <person name="Yun M.H."/>
        </authorList>
    </citation>
    <scope>NUCLEOTIDE SEQUENCE</scope>
    <source>
        <strain evidence="2">20211129_DDA</strain>
        <tissue evidence="2">Liver</tissue>
    </source>
</reference>
<proteinExistence type="predicted"/>
<gene>
    <name evidence="2" type="ORF">NDU88_000234</name>
</gene>
<name>A0AAV7S5G3_PLEWA</name>
<evidence type="ECO:0000256" key="1">
    <source>
        <dbReference type="SAM" id="MobiDB-lite"/>
    </source>
</evidence>
<dbReference type="Proteomes" id="UP001066276">
    <property type="component" value="Chromosome 4_2"/>
</dbReference>
<keyword evidence="3" id="KW-1185">Reference proteome</keyword>
<comment type="caution">
    <text evidence="2">The sequence shown here is derived from an EMBL/GenBank/DDBJ whole genome shotgun (WGS) entry which is preliminary data.</text>
</comment>
<feature type="compositionally biased region" description="Polar residues" evidence="1">
    <location>
        <begin position="1"/>
        <end position="13"/>
    </location>
</feature>
<dbReference type="EMBL" id="JANPWB010000008">
    <property type="protein sequence ID" value="KAJ1159729.1"/>
    <property type="molecule type" value="Genomic_DNA"/>
</dbReference>
<evidence type="ECO:0000313" key="3">
    <source>
        <dbReference type="Proteomes" id="UP001066276"/>
    </source>
</evidence>
<feature type="region of interest" description="Disordered" evidence="1">
    <location>
        <begin position="130"/>
        <end position="149"/>
    </location>
</feature>
<organism evidence="2 3">
    <name type="scientific">Pleurodeles waltl</name>
    <name type="common">Iberian ribbed newt</name>
    <dbReference type="NCBI Taxonomy" id="8319"/>
    <lineage>
        <taxon>Eukaryota</taxon>
        <taxon>Metazoa</taxon>
        <taxon>Chordata</taxon>
        <taxon>Craniata</taxon>
        <taxon>Vertebrata</taxon>
        <taxon>Euteleostomi</taxon>
        <taxon>Amphibia</taxon>
        <taxon>Batrachia</taxon>
        <taxon>Caudata</taxon>
        <taxon>Salamandroidea</taxon>
        <taxon>Salamandridae</taxon>
        <taxon>Pleurodelinae</taxon>
        <taxon>Pleurodeles</taxon>
    </lineage>
</organism>
<protein>
    <submittedName>
        <fullName evidence="2">Uncharacterized protein</fullName>
    </submittedName>
</protein>
<dbReference type="AlphaFoldDB" id="A0AAV7S5G3"/>
<evidence type="ECO:0000313" key="2">
    <source>
        <dbReference type="EMBL" id="KAJ1159729.1"/>
    </source>
</evidence>
<feature type="region of interest" description="Disordered" evidence="1">
    <location>
        <begin position="1"/>
        <end position="37"/>
    </location>
</feature>
<feature type="region of interest" description="Disordered" evidence="1">
    <location>
        <begin position="49"/>
        <end position="68"/>
    </location>
</feature>